<reference evidence="2 3" key="1">
    <citation type="submission" date="2020-03" db="EMBL/GenBank/DDBJ databases">
        <title>Soil Listeria distribution.</title>
        <authorList>
            <person name="Liao J."/>
            <person name="Wiedmann M."/>
        </authorList>
    </citation>
    <scope>NUCLEOTIDE SEQUENCE [LARGE SCALE GENOMIC DNA]</scope>
    <source>
        <strain evidence="2 3">FSL L7-1560</strain>
    </source>
</reference>
<feature type="region of interest" description="Disordered" evidence="1">
    <location>
        <begin position="36"/>
        <end position="72"/>
    </location>
</feature>
<comment type="caution">
    <text evidence="2">The sequence shown here is derived from an EMBL/GenBank/DDBJ whole genome shotgun (WGS) entry which is preliminary data.</text>
</comment>
<dbReference type="EMBL" id="JAARRG010000006">
    <property type="protein sequence ID" value="MBC1486469.1"/>
    <property type="molecule type" value="Genomic_DNA"/>
</dbReference>
<feature type="compositionally biased region" description="Low complexity" evidence="1">
    <location>
        <begin position="42"/>
        <end position="52"/>
    </location>
</feature>
<evidence type="ECO:0000256" key="1">
    <source>
        <dbReference type="SAM" id="MobiDB-lite"/>
    </source>
</evidence>
<sequence>MKMTRTKRLWFILLILVMWALGLYFNSIDAEKKSSHKHDATKTVTKSQTTTTADNGTVTKQTITNDDTEEEEEIERSYYDTIEDAVKGSNFAIDEEEGVSYTNKKVIKEKVLFLESETDALLFFIGNFIEDKDYTDALVVYKFKVKKEGNQTKYSTPTNATQIAAESEKESYEYGGSKYEIQTSLNLNNAYQSFNLYPETTELQWGMSYDKNAPNLTINGEHPTKVIPIELDGDNCYFWYYEDLKYDSSKKVKISFKKTK</sequence>
<dbReference type="RefSeq" id="WP_185383815.1">
    <property type="nucleotide sequence ID" value="NZ_JAARRG010000006.1"/>
</dbReference>
<accession>A0A7X1C6S2</accession>
<dbReference type="AlphaFoldDB" id="A0A7X1C6S2"/>
<feature type="compositionally biased region" description="Polar residues" evidence="1">
    <location>
        <begin position="53"/>
        <end position="65"/>
    </location>
</feature>
<proteinExistence type="predicted"/>
<evidence type="ECO:0000313" key="2">
    <source>
        <dbReference type="EMBL" id="MBC1486469.1"/>
    </source>
</evidence>
<evidence type="ECO:0000313" key="3">
    <source>
        <dbReference type="Proteomes" id="UP000523362"/>
    </source>
</evidence>
<name>A0A7X1C6S2_LISSE</name>
<organism evidence="2 3">
    <name type="scientific">Listeria seeligeri</name>
    <dbReference type="NCBI Taxonomy" id="1640"/>
    <lineage>
        <taxon>Bacteria</taxon>
        <taxon>Bacillati</taxon>
        <taxon>Bacillota</taxon>
        <taxon>Bacilli</taxon>
        <taxon>Bacillales</taxon>
        <taxon>Listeriaceae</taxon>
        <taxon>Listeria</taxon>
    </lineage>
</organism>
<gene>
    <name evidence="2" type="ORF">HB897_09540</name>
</gene>
<protein>
    <submittedName>
        <fullName evidence="2">Uncharacterized protein</fullName>
    </submittedName>
</protein>
<dbReference type="Proteomes" id="UP000523362">
    <property type="component" value="Unassembled WGS sequence"/>
</dbReference>